<dbReference type="Proteomes" id="UP000279236">
    <property type="component" value="Unassembled WGS sequence"/>
</dbReference>
<evidence type="ECO:0000313" key="2">
    <source>
        <dbReference type="Proteomes" id="UP000279236"/>
    </source>
</evidence>
<sequence>MATQSNTVDADAVDLSATAIQAFLASLPEVALKAAPSTHLPTTLPLSFPSDLHCVNLLTVLHLLHTLFSQPQHRRYFAEADTTPSDTALRGALGMFLASETGWDNDNLLSAKAWREDLLNEAKVADLFDIEILKERQHETLPIKVGERSAPAVAVVADVVTLFHDLGYSIDASCIGEEVLALLTVEKEHTAQDVDQALAFAQDFCHRVVTLMPLLADPYPDPKGQVLPAAPLMLLQDLAHRFPSTPTIPLPPSAGLANISPLPLPIDLLLHLGIVQPDKLPGGDELRHATGDWWVGRQPDLFTQPDSATPAGAPPKIITVSRATLDALCNASVQACGEIASHAQFGAVAWQKGLTMVDVAHLMAGLDGVLDAHGMGVRIVL</sequence>
<reference evidence="1 2" key="1">
    <citation type="submission" date="2018-11" db="EMBL/GenBank/DDBJ databases">
        <title>Genome sequence of Apiotrichum porosum DSM 27194.</title>
        <authorList>
            <person name="Aliyu H."/>
            <person name="Gorte O."/>
            <person name="Ochsenreither K."/>
        </authorList>
    </citation>
    <scope>NUCLEOTIDE SEQUENCE [LARGE SCALE GENOMIC DNA]</scope>
    <source>
        <strain evidence="1 2">DSM 27194</strain>
    </source>
</reference>
<dbReference type="RefSeq" id="XP_028480149.1">
    <property type="nucleotide sequence ID" value="XM_028616292.1"/>
</dbReference>
<keyword evidence="2" id="KW-1185">Reference proteome</keyword>
<dbReference type="AlphaFoldDB" id="A0A427Y9V6"/>
<comment type="caution">
    <text evidence="1">The sequence shown here is derived from an EMBL/GenBank/DDBJ whole genome shotgun (WGS) entry which is preliminary data.</text>
</comment>
<accession>A0A427Y9V6</accession>
<dbReference type="GeneID" id="39585006"/>
<protein>
    <recommendedName>
        <fullName evidence="3">Queuosine salvage protein</fullName>
    </recommendedName>
</protein>
<dbReference type="EMBL" id="RSCE01000001">
    <property type="protein sequence ID" value="RSH87941.1"/>
    <property type="molecule type" value="Genomic_DNA"/>
</dbReference>
<proteinExistence type="predicted"/>
<organism evidence="1 2">
    <name type="scientific">Apiotrichum porosum</name>
    <dbReference type="NCBI Taxonomy" id="105984"/>
    <lineage>
        <taxon>Eukaryota</taxon>
        <taxon>Fungi</taxon>
        <taxon>Dikarya</taxon>
        <taxon>Basidiomycota</taxon>
        <taxon>Agaricomycotina</taxon>
        <taxon>Tremellomycetes</taxon>
        <taxon>Trichosporonales</taxon>
        <taxon>Trichosporonaceae</taxon>
        <taxon>Apiotrichum</taxon>
    </lineage>
</organism>
<name>A0A427Y9V6_9TREE</name>
<dbReference type="OrthoDB" id="416777at2759"/>
<gene>
    <name evidence="1" type="ORF">EHS24_000463</name>
</gene>
<evidence type="ECO:0000313" key="1">
    <source>
        <dbReference type="EMBL" id="RSH87941.1"/>
    </source>
</evidence>
<evidence type="ECO:0008006" key="3">
    <source>
        <dbReference type="Google" id="ProtNLM"/>
    </source>
</evidence>